<sequence>MDNTTESADKTNSRPSRSRVRAHIATYPLFQIVNNYTPFGLPALVLDKAPSLPETLDAAVDDGLTAADNFVEARVGSMKKRYERWVVRPQENIKTGINVYADWGKWQVAGGIRQLEEGIFTIGEYLLPVEDEDERMGDDHEHAGMNSYWTSTESVIDTSDDDSDFGTAKDGRLRPLTPASSVFQVRQRSASAPSLPPFESHNPRREVENMGRLLVTYAHRTYARNAHKSPAQMLYDALDLARSEARKVKRGLDEKYSIEIGYLQRMMEAGRPQ</sequence>
<keyword evidence="3" id="KW-1185">Reference proteome</keyword>
<evidence type="ECO:0000313" key="3">
    <source>
        <dbReference type="Proteomes" id="UP001365542"/>
    </source>
</evidence>
<dbReference type="AlphaFoldDB" id="A0AAV9X827"/>
<name>A0AAV9X827_9PEZI</name>
<feature type="compositionally biased region" description="Polar residues" evidence="1">
    <location>
        <begin position="183"/>
        <end position="192"/>
    </location>
</feature>
<accession>A0AAV9X827</accession>
<protein>
    <submittedName>
        <fullName evidence="2">Uncharacterized protein</fullName>
    </submittedName>
</protein>
<proteinExistence type="predicted"/>
<dbReference type="Proteomes" id="UP001365542">
    <property type="component" value="Unassembled WGS sequence"/>
</dbReference>
<dbReference type="EMBL" id="JAVHJO010000008">
    <property type="protein sequence ID" value="KAK6537822.1"/>
    <property type="molecule type" value="Genomic_DNA"/>
</dbReference>
<organism evidence="2 3">
    <name type="scientific">Orbilia ellipsospora</name>
    <dbReference type="NCBI Taxonomy" id="2528407"/>
    <lineage>
        <taxon>Eukaryota</taxon>
        <taxon>Fungi</taxon>
        <taxon>Dikarya</taxon>
        <taxon>Ascomycota</taxon>
        <taxon>Pezizomycotina</taxon>
        <taxon>Orbiliomycetes</taxon>
        <taxon>Orbiliales</taxon>
        <taxon>Orbiliaceae</taxon>
        <taxon>Orbilia</taxon>
    </lineage>
</organism>
<evidence type="ECO:0000256" key="1">
    <source>
        <dbReference type="SAM" id="MobiDB-lite"/>
    </source>
</evidence>
<gene>
    <name evidence="2" type="ORF">TWF694_010725</name>
</gene>
<evidence type="ECO:0000313" key="2">
    <source>
        <dbReference type="EMBL" id="KAK6537822.1"/>
    </source>
</evidence>
<comment type="caution">
    <text evidence="2">The sequence shown here is derived from an EMBL/GenBank/DDBJ whole genome shotgun (WGS) entry which is preliminary data.</text>
</comment>
<feature type="region of interest" description="Disordered" evidence="1">
    <location>
        <begin position="183"/>
        <end position="203"/>
    </location>
</feature>
<reference evidence="2 3" key="1">
    <citation type="submission" date="2019-10" db="EMBL/GenBank/DDBJ databases">
        <authorList>
            <person name="Palmer J.M."/>
        </authorList>
    </citation>
    <scope>NUCLEOTIDE SEQUENCE [LARGE SCALE GENOMIC DNA]</scope>
    <source>
        <strain evidence="2 3">TWF694</strain>
    </source>
</reference>